<dbReference type="RefSeq" id="WP_054021317.1">
    <property type="nucleotide sequence ID" value="NZ_BBYR01000045.1"/>
</dbReference>
<dbReference type="OrthoDB" id="8562563at2"/>
<dbReference type="Proteomes" id="UP000037660">
    <property type="component" value="Unassembled WGS sequence"/>
</dbReference>
<evidence type="ECO:0000313" key="1">
    <source>
        <dbReference type="EMBL" id="GAP37385.1"/>
    </source>
</evidence>
<protein>
    <submittedName>
        <fullName evidence="1">Uncharacterized protein</fullName>
    </submittedName>
</protein>
<gene>
    <name evidence="1" type="ORF">ISF6_3240</name>
</gene>
<reference evidence="2" key="1">
    <citation type="submission" date="2015-07" db="EMBL/GenBank/DDBJ databases">
        <title>Discovery of a poly(ethylene terephthalate assimilation.</title>
        <authorList>
            <person name="Yoshida S."/>
            <person name="Hiraga K."/>
            <person name="Takehana T."/>
            <person name="Taniguchi I."/>
            <person name="Yamaji H."/>
            <person name="Maeda Y."/>
            <person name="Toyohara K."/>
            <person name="Miyamoto K."/>
            <person name="Kimura Y."/>
            <person name="Oda K."/>
        </authorList>
    </citation>
    <scope>NUCLEOTIDE SEQUENCE [LARGE SCALE GENOMIC DNA]</scope>
    <source>
        <strain evidence="2">NBRC 110686 / TISTR 2288 / 201-F6</strain>
    </source>
</reference>
<evidence type="ECO:0000313" key="2">
    <source>
        <dbReference type="Proteomes" id="UP000037660"/>
    </source>
</evidence>
<name>A0A0K8P5A5_PISS1</name>
<organism evidence="1 2">
    <name type="scientific">Piscinibacter sakaiensis</name>
    <name type="common">Ideonella sakaiensis</name>
    <dbReference type="NCBI Taxonomy" id="1547922"/>
    <lineage>
        <taxon>Bacteria</taxon>
        <taxon>Pseudomonadati</taxon>
        <taxon>Pseudomonadota</taxon>
        <taxon>Betaproteobacteria</taxon>
        <taxon>Burkholderiales</taxon>
        <taxon>Sphaerotilaceae</taxon>
        <taxon>Piscinibacter</taxon>
    </lineage>
</organism>
<reference evidence="1 2" key="2">
    <citation type="journal article" date="2016" name="Science">
        <title>A bacterium that degrades and assimilates poly(ethylene terephthalate).</title>
        <authorList>
            <person name="Yoshida S."/>
            <person name="Hiraga K."/>
            <person name="Takehana T."/>
            <person name="Taniguchi I."/>
            <person name="Yamaji H."/>
            <person name="Maeda Y."/>
            <person name="Toyohara K."/>
            <person name="Miyamoto K."/>
            <person name="Kimura Y."/>
            <person name="Oda K."/>
        </authorList>
    </citation>
    <scope>NUCLEOTIDE SEQUENCE [LARGE SCALE GENOMIC DNA]</scope>
    <source>
        <strain evidence="2">NBRC 110686 / TISTR 2288 / 201-F6</strain>
    </source>
</reference>
<comment type="caution">
    <text evidence="1">The sequence shown here is derived from an EMBL/GenBank/DDBJ whole genome shotgun (WGS) entry which is preliminary data.</text>
</comment>
<proteinExistence type="predicted"/>
<dbReference type="EMBL" id="BBYR01000045">
    <property type="protein sequence ID" value="GAP37385.1"/>
    <property type="molecule type" value="Genomic_DNA"/>
</dbReference>
<accession>A0A0K8P5A5</accession>
<keyword evidence="2" id="KW-1185">Reference proteome</keyword>
<dbReference type="AlphaFoldDB" id="A0A0K8P5A5"/>
<sequence length="150" mass="15570">MASLKAQRALTPKPMRVDGNSVTIVDKAVLGAGQLGTPQAADTIDFLIPGGSQLTRLSFQLDDCDTGTTFVFGVGYRPVNPASALSPSSTYFAGTGQTTGQAGGRLECAFKPITFEEDVYAQIVVGTAPTGISGNPEIWCIAEINQVGAK</sequence>
<dbReference type="STRING" id="1547922.ISF6_3240"/>